<dbReference type="FunCoup" id="B9T6B6">
    <property type="interactions" value="1074"/>
</dbReference>
<evidence type="ECO:0000259" key="4">
    <source>
        <dbReference type="Pfam" id="PF25245"/>
    </source>
</evidence>
<name>B9T6B6_RICCO</name>
<dbReference type="PANTHER" id="PTHR46598:SF3">
    <property type="entry name" value="OS07G0495300 PROTEIN"/>
    <property type="match status" value="1"/>
</dbReference>
<dbReference type="STRING" id="3988.B9T6B6"/>
<dbReference type="Pfam" id="PF01535">
    <property type="entry name" value="PPR"/>
    <property type="match status" value="2"/>
</dbReference>
<reference evidence="6" key="1">
    <citation type="journal article" date="2010" name="Nat. Biotechnol.">
        <title>Draft genome sequence of the oilseed species Ricinus communis.</title>
        <authorList>
            <person name="Chan A.P."/>
            <person name="Crabtree J."/>
            <person name="Zhao Q."/>
            <person name="Lorenzi H."/>
            <person name="Orvis J."/>
            <person name="Puiu D."/>
            <person name="Melake-Berhan A."/>
            <person name="Jones K.M."/>
            <person name="Redman J."/>
            <person name="Chen G."/>
            <person name="Cahoon E.B."/>
            <person name="Gedil M."/>
            <person name="Stanke M."/>
            <person name="Haas B.J."/>
            <person name="Wortman J.R."/>
            <person name="Fraser-Liggett C.M."/>
            <person name="Ravel J."/>
            <person name="Rabinowicz P.D."/>
        </authorList>
    </citation>
    <scope>NUCLEOTIDE SEQUENCE [LARGE SCALE GENOMIC DNA]</scope>
    <source>
        <strain evidence="6">cv. Hale</strain>
    </source>
</reference>
<sequence length="689" mass="78997">MASAIRKTALVSYHGSRILVERSLRRLQVLDGFCKWHHFGNSQPFSTRTQPERLCWEGSSHGVLLRKLEVSLKDHRLNEAWVTFNDFKTLYGFPKGYVVCRLLAELSYSSDPRWLQKACNLVSQIFKEKSDLLPTETLTKLSLSFARAQMPIPASMVLRVILERENTPAVSLLRLIVFHMVKTEVGTCLASNFLIQICECLLRISANRNDHAKVIKLDTLIFNLVLEGCVRFKSSLKGQELVEWMSRTGIIADAHSVVIIAEIYEMNGLRDEIKKFKDHIDQVSAPFVCHYQQLYEVLLNLHFEFDDLDAASELVLDMNRFRGLNPNKKPKNDQKPCLVSIGSQNLRAGLKIQILPEVLQKESVIRVEHGKGLLSSKNGKLLLSNRALANFIHGYKRQGRISELTKVLLSMQKDFQTIGESSLCSDVIGACACLGWLETAHDILDDMETAGSPCSLTTYMVLLTAYRSREMFKEADALVRQLRKAGLIKNLSVEMVAFTSLLERADNSSSSLSKSDLADFIIQETREEKEVTPTVHELNSSIYFFCKAKMMGDALKIYRKMQMKGIQPTVQTFAYLVYGYSSLGSYRDITILWGDIKRNMKNRNFLVSRDLYELLLVNFLRGGYFERVMEVAGYMKECKMYTDKWMYKSEFLKLHKNLYKCLKASDTRNEVQRKRLEFVQTFRKWVGID</sequence>
<evidence type="ECO:0000313" key="6">
    <source>
        <dbReference type="Proteomes" id="UP000008311"/>
    </source>
</evidence>
<dbReference type="Proteomes" id="UP000008311">
    <property type="component" value="Unassembled WGS sequence"/>
</dbReference>
<protein>
    <submittedName>
        <fullName evidence="5">Pentatricopeptide repeat-containing protein, putative</fullName>
    </submittedName>
</protein>
<evidence type="ECO:0000313" key="5">
    <source>
        <dbReference type="EMBL" id="EEF28601.1"/>
    </source>
</evidence>
<dbReference type="PANTHER" id="PTHR46598">
    <property type="entry name" value="BNAC05G43320D PROTEIN"/>
    <property type="match status" value="1"/>
</dbReference>
<feature type="domain" description="At1g68980-like TPR repeats" evidence="4">
    <location>
        <begin position="64"/>
        <end position="163"/>
    </location>
</feature>
<dbReference type="EMBL" id="EQ974598">
    <property type="protein sequence ID" value="EEF28601.1"/>
    <property type="molecule type" value="Genomic_DNA"/>
</dbReference>
<dbReference type="InterPro" id="IPR057440">
    <property type="entry name" value="At1g68980-like_TPR"/>
</dbReference>
<gene>
    <name evidence="5" type="ORF">RCOM_0237950</name>
</gene>
<accession>B9T6B6</accession>
<dbReference type="InterPro" id="IPR002885">
    <property type="entry name" value="PPR_rpt"/>
</dbReference>
<keyword evidence="6" id="KW-1185">Reference proteome</keyword>
<dbReference type="AlphaFoldDB" id="B9T6B6"/>
<dbReference type="Gene3D" id="1.25.40.10">
    <property type="entry name" value="Tetratricopeptide repeat domain"/>
    <property type="match status" value="2"/>
</dbReference>
<dbReference type="InParanoid" id="B9T6B6"/>
<evidence type="ECO:0000256" key="2">
    <source>
        <dbReference type="ARBA" id="ARBA00022737"/>
    </source>
</evidence>
<dbReference type="Pfam" id="PF13812">
    <property type="entry name" value="PPR_3"/>
    <property type="match status" value="1"/>
</dbReference>
<dbReference type="NCBIfam" id="TIGR00756">
    <property type="entry name" value="PPR"/>
    <property type="match status" value="1"/>
</dbReference>
<comment type="similarity">
    <text evidence="1">Belongs to the PPR family. P subfamily.</text>
</comment>
<feature type="repeat" description="PPR" evidence="3">
    <location>
        <begin position="534"/>
        <end position="568"/>
    </location>
</feature>
<dbReference type="InterPro" id="IPR011990">
    <property type="entry name" value="TPR-like_helical_dom_sf"/>
</dbReference>
<keyword evidence="2" id="KW-0677">Repeat</keyword>
<dbReference type="PROSITE" id="PS51375">
    <property type="entry name" value="PPR"/>
    <property type="match status" value="1"/>
</dbReference>
<dbReference type="Pfam" id="PF25245">
    <property type="entry name" value="TPR_At1g68980"/>
    <property type="match status" value="1"/>
</dbReference>
<dbReference type="eggNOG" id="ENOG502QTHQ">
    <property type="taxonomic scope" value="Eukaryota"/>
</dbReference>
<proteinExistence type="inferred from homology"/>
<evidence type="ECO:0000256" key="3">
    <source>
        <dbReference type="PROSITE-ProRule" id="PRU00708"/>
    </source>
</evidence>
<evidence type="ECO:0000256" key="1">
    <source>
        <dbReference type="ARBA" id="ARBA00007626"/>
    </source>
</evidence>
<organism evidence="5 6">
    <name type="scientific">Ricinus communis</name>
    <name type="common">Castor bean</name>
    <dbReference type="NCBI Taxonomy" id="3988"/>
    <lineage>
        <taxon>Eukaryota</taxon>
        <taxon>Viridiplantae</taxon>
        <taxon>Streptophyta</taxon>
        <taxon>Embryophyta</taxon>
        <taxon>Tracheophyta</taxon>
        <taxon>Spermatophyta</taxon>
        <taxon>Magnoliopsida</taxon>
        <taxon>eudicotyledons</taxon>
        <taxon>Gunneridae</taxon>
        <taxon>Pentapetalae</taxon>
        <taxon>rosids</taxon>
        <taxon>fabids</taxon>
        <taxon>Malpighiales</taxon>
        <taxon>Euphorbiaceae</taxon>
        <taxon>Acalyphoideae</taxon>
        <taxon>Acalypheae</taxon>
        <taxon>Ricinus</taxon>
    </lineage>
</organism>